<name>A0A2W5BI24_9BACT</name>
<organism evidence="1 2">
    <name type="scientific">Micavibrio aeruginosavorus</name>
    <dbReference type="NCBI Taxonomy" id="349221"/>
    <lineage>
        <taxon>Bacteria</taxon>
        <taxon>Pseudomonadati</taxon>
        <taxon>Bdellovibrionota</taxon>
        <taxon>Bdellovibrionia</taxon>
        <taxon>Bdellovibrionales</taxon>
        <taxon>Pseudobdellovibrionaceae</taxon>
        <taxon>Micavibrio</taxon>
    </lineage>
</organism>
<evidence type="ECO:0000313" key="1">
    <source>
        <dbReference type="EMBL" id="PZO82705.1"/>
    </source>
</evidence>
<dbReference type="Proteomes" id="UP000249557">
    <property type="component" value="Unassembled WGS sequence"/>
</dbReference>
<accession>A0A2W5BI24</accession>
<sequence length="88" mass="10317">MMDELIQKLDTLIALHRRNGDIWVDFFEGCKERIARDPMFGCEYLTMAWHGIGAYDDERILSDDKDEAQRLELHPRVYQLATEVTNVS</sequence>
<protein>
    <submittedName>
        <fullName evidence="1">Uncharacterized protein</fullName>
    </submittedName>
</protein>
<proteinExistence type="predicted"/>
<dbReference type="AlphaFoldDB" id="A0A2W5BI24"/>
<gene>
    <name evidence="1" type="ORF">DI626_09815</name>
</gene>
<comment type="caution">
    <text evidence="1">The sequence shown here is derived from an EMBL/GenBank/DDBJ whole genome shotgun (WGS) entry which is preliminary data.</text>
</comment>
<evidence type="ECO:0000313" key="2">
    <source>
        <dbReference type="Proteomes" id="UP000249557"/>
    </source>
</evidence>
<reference evidence="1 2" key="1">
    <citation type="submission" date="2017-08" db="EMBL/GenBank/DDBJ databases">
        <title>Infants hospitalized years apart are colonized by the same room-sourced microbial strains.</title>
        <authorList>
            <person name="Brooks B."/>
            <person name="Olm M.R."/>
            <person name="Firek B.A."/>
            <person name="Baker R."/>
            <person name="Thomas B.C."/>
            <person name="Morowitz M.J."/>
            <person name="Banfield J.F."/>
        </authorList>
    </citation>
    <scope>NUCLEOTIDE SEQUENCE [LARGE SCALE GENOMIC DNA]</scope>
    <source>
        <strain evidence="1">S2_018_000_R2_104</strain>
    </source>
</reference>
<dbReference type="EMBL" id="QFNK01000246">
    <property type="protein sequence ID" value="PZO82705.1"/>
    <property type="molecule type" value="Genomic_DNA"/>
</dbReference>